<dbReference type="EMBL" id="RDQH01000328">
    <property type="protein sequence ID" value="RXI07087.1"/>
    <property type="molecule type" value="Genomic_DNA"/>
</dbReference>
<evidence type="ECO:0000313" key="2">
    <source>
        <dbReference type="EMBL" id="RXI07087.1"/>
    </source>
</evidence>
<proteinExistence type="predicted"/>
<dbReference type="AlphaFoldDB" id="A0A498KI16"/>
<sequence>MVVSPFSTASMLLALEDRLGLGAWHVCLIAAQLDLCVDAGLPLFEIYKWPWHECLIPLVMSCTSDPFSFLSPLCTAMAMVFWLIWSSPLCVVYCESRLLTMTLTWSRTFTMSFCVLAIQR</sequence>
<keyword evidence="1" id="KW-1133">Transmembrane helix</keyword>
<keyword evidence="3" id="KW-1185">Reference proteome</keyword>
<feature type="transmembrane region" description="Helical" evidence="1">
    <location>
        <begin position="67"/>
        <end position="85"/>
    </location>
</feature>
<evidence type="ECO:0000256" key="1">
    <source>
        <dbReference type="SAM" id="Phobius"/>
    </source>
</evidence>
<organism evidence="2 3">
    <name type="scientific">Malus domestica</name>
    <name type="common">Apple</name>
    <name type="synonym">Pyrus malus</name>
    <dbReference type="NCBI Taxonomy" id="3750"/>
    <lineage>
        <taxon>Eukaryota</taxon>
        <taxon>Viridiplantae</taxon>
        <taxon>Streptophyta</taxon>
        <taxon>Embryophyta</taxon>
        <taxon>Tracheophyta</taxon>
        <taxon>Spermatophyta</taxon>
        <taxon>Magnoliopsida</taxon>
        <taxon>eudicotyledons</taxon>
        <taxon>Gunneridae</taxon>
        <taxon>Pentapetalae</taxon>
        <taxon>rosids</taxon>
        <taxon>fabids</taxon>
        <taxon>Rosales</taxon>
        <taxon>Rosaceae</taxon>
        <taxon>Amygdaloideae</taxon>
        <taxon>Maleae</taxon>
        <taxon>Malus</taxon>
    </lineage>
</organism>
<keyword evidence="1" id="KW-0812">Transmembrane</keyword>
<dbReference type="Proteomes" id="UP000290289">
    <property type="component" value="Chromosome 2"/>
</dbReference>
<gene>
    <name evidence="2" type="ORF">DVH24_026223</name>
</gene>
<accession>A0A498KI16</accession>
<keyword evidence="1" id="KW-0472">Membrane</keyword>
<comment type="caution">
    <text evidence="2">The sequence shown here is derived from an EMBL/GenBank/DDBJ whole genome shotgun (WGS) entry which is preliminary data.</text>
</comment>
<protein>
    <submittedName>
        <fullName evidence="2">Uncharacterized protein</fullName>
    </submittedName>
</protein>
<reference evidence="2 3" key="1">
    <citation type="submission" date="2018-10" db="EMBL/GenBank/DDBJ databases">
        <title>A high-quality apple genome assembly.</title>
        <authorList>
            <person name="Hu J."/>
        </authorList>
    </citation>
    <scope>NUCLEOTIDE SEQUENCE [LARGE SCALE GENOMIC DNA]</scope>
    <source>
        <strain evidence="3">cv. HFTH1</strain>
        <tissue evidence="2">Young leaf</tissue>
    </source>
</reference>
<evidence type="ECO:0000313" key="3">
    <source>
        <dbReference type="Proteomes" id="UP000290289"/>
    </source>
</evidence>
<name>A0A498KI16_MALDO</name>